<dbReference type="InterPro" id="IPR032675">
    <property type="entry name" value="LRR_dom_sf"/>
</dbReference>
<dbReference type="PANTHER" id="PTHR48060">
    <property type="entry name" value="DNA DAMAGE-REPAIR/TOLERATION PROTEIN DRT100"/>
    <property type="match status" value="1"/>
</dbReference>
<comment type="caution">
    <text evidence="13">The sequence shown here is derived from an EMBL/GenBank/DDBJ whole genome shotgun (WGS) entry which is preliminary data.</text>
</comment>
<dbReference type="PROSITE" id="PS50966">
    <property type="entry name" value="ZF_SWIM"/>
    <property type="match status" value="1"/>
</dbReference>
<keyword evidence="14" id="KW-1185">Reference proteome</keyword>
<dbReference type="InterPro" id="IPR001611">
    <property type="entry name" value="Leu-rich_rpt"/>
</dbReference>
<dbReference type="SUPFAM" id="SSF52058">
    <property type="entry name" value="L domain-like"/>
    <property type="match status" value="1"/>
</dbReference>
<evidence type="ECO:0000256" key="7">
    <source>
        <dbReference type="ARBA" id="ARBA00023136"/>
    </source>
</evidence>
<dbReference type="FunFam" id="3.80.10.10:FF:000233">
    <property type="entry name" value="Leucine-rich repeat receptor-like protein kinase TDR"/>
    <property type="match status" value="1"/>
</dbReference>
<dbReference type="Gene3D" id="3.80.10.10">
    <property type="entry name" value="Ribonuclease Inhibitor"/>
    <property type="match status" value="4"/>
</dbReference>
<keyword evidence="6 11" id="KW-1133">Transmembrane helix</keyword>
<protein>
    <recommendedName>
        <fullName evidence="12">SWIM-type domain-containing protein</fullName>
    </recommendedName>
</protein>
<proteinExistence type="predicted"/>
<evidence type="ECO:0000256" key="5">
    <source>
        <dbReference type="ARBA" id="ARBA00022737"/>
    </source>
</evidence>
<dbReference type="InterPro" id="IPR003591">
    <property type="entry name" value="Leu-rich_rpt_typical-subtyp"/>
</dbReference>
<dbReference type="EMBL" id="CAJNJA010039642">
    <property type="protein sequence ID" value="CAE7758475.1"/>
    <property type="molecule type" value="Genomic_DNA"/>
</dbReference>
<dbReference type="Pfam" id="PF23598">
    <property type="entry name" value="LRR_14"/>
    <property type="match status" value="1"/>
</dbReference>
<dbReference type="GO" id="GO:0008270">
    <property type="term" value="F:zinc ion binding"/>
    <property type="evidence" value="ECO:0007669"/>
    <property type="project" value="UniProtKB-KW"/>
</dbReference>
<evidence type="ECO:0000256" key="2">
    <source>
        <dbReference type="ARBA" id="ARBA00022614"/>
    </source>
</evidence>
<sequence>MKRRSVSSVLASAAKVARAEARLFGTPQPSRGFLDLRSDELSEPCHERPPHGSAEEPSSCVANTESESEAESMAAGPPDLKEVERPHVQPPTVWQCPRLEKLLPKTLQEDRGMMQAWDKGRRLAKSVSLLGPWPGEATVKSKSCDEPRYVDLARCCCSCPSTNAFCAHLLAATLAAEESGDVEACGRMALLSHMHHLARGRKRRIEMAAEVSAGAVAALLPMASEAALCRWALLSLLALCQRQPPTASVMSSPGSVLCFQLAEKAAEFQTASQAAVFIDSLVQELGKSTPCASLTMAAASAAAERLLLDVAQEKREMLCEGAFVEIARVFLFLPQSKCVGRPVLGDGVADTVLVSLGVALEEALKLSCEPCRQLAIECDSEGRVVALNLGDKGLNGHLPAELSDLGQLRQLKLGFNRLTGPIPKELGLCSNLELLQLTGNQLSGPLPRELGKLRKLKTLLASSNNLSGHLPEELGDLSALQRLHLSDNRLSGPLPAELGKLSELLVLRLAFNQLEGVLPGSLGMLNSLRALLLQSNKLAGQLPVEIGSLVKLRRLELFGNQLVTPLPPQLGQLRSLQILRLSRNQFAGALPKELGHLLDLKQLDLSENSFTGNIPSEIGRLQNLEQLNLRNNLLEGPLMPLDFQEREYLQVQALQKLDLSRNRFTGALKLSPGLPKIRKLSLRGNRLSGTIPVLAPLLRKLDLGENRFSGKFPEVAGLTKLLELKVDGNQLSGELSEDICRPRLQQLSLHNNGFVGVLPEITLARSLVILTLHNNAISGPLPKRFFSELPNLAILTLHGNSLTGSIADGMSLKEPCLDNPRFELRGLDCHDWRDETSAGCKALASRGASSLTQQELFLLIENCPRSCQECENPSLQLQNPMLTLHRNALSCSLPEKVTSAAASVFALVVMGNMVGDGHDLPSWVHIEERQEFLYFSDRAHTSNLFIGFGMAFLLLGLVFARGRIWKALFQAARYAHESSQVSAVSESCFGVLRFTTLSAILCFAMFPLYVWGATYYSCGQPLSRTTAAYLKGPWETLLVCTSWSLLTLFFAAAVAALPSKRAAGLKTPLESGPRGCKLIMFWMLWLVVVLGLSVPSILFSVSQALPAGNTSGLSHQTLQIAHRAAPALIVAVDMLLAGALTRCFSALTGLRRDRLLMILRLCSAWLLSLLTTLVLHENCLAGWKFFWSVCDAQSPRHEIFTLGIWDEEMMNTDADMCQLEPSWWKNGRCSRAMIEGLAPLLMKKLLLRTCLLPVLLLIAWQLSKLDSGERSDGSRQLRLLKIGPTTSGCLSPVQQHALLTTYMETTIFWGPLNPLVSFCVATAAAVNTLLFNKAVTDFGVRMPTDHASSVSTVSRDYLVCSIIGAAVFQMWHAFGTGMKGQVLLVLATVAVLVFTLVPFAPVHCGAFIQCVRWIIWRPGNTNEEVIELTCPDSPSDRSNIRSASVDASET</sequence>
<keyword evidence="7 11" id="KW-0472">Membrane</keyword>
<evidence type="ECO:0000259" key="12">
    <source>
        <dbReference type="PROSITE" id="PS50966"/>
    </source>
</evidence>
<evidence type="ECO:0000256" key="10">
    <source>
        <dbReference type="SAM" id="MobiDB-lite"/>
    </source>
</evidence>
<dbReference type="Pfam" id="PF00560">
    <property type="entry name" value="LRR_1"/>
    <property type="match status" value="2"/>
</dbReference>
<keyword evidence="2" id="KW-0433">Leucine-rich repeat</keyword>
<dbReference type="GO" id="GO:0016020">
    <property type="term" value="C:membrane"/>
    <property type="evidence" value="ECO:0007669"/>
    <property type="project" value="UniProtKB-SubCell"/>
</dbReference>
<dbReference type="SUPFAM" id="SSF52047">
    <property type="entry name" value="RNI-like"/>
    <property type="match status" value="1"/>
</dbReference>
<feature type="transmembrane region" description="Helical" evidence="11">
    <location>
        <begin position="942"/>
        <end position="960"/>
    </location>
</feature>
<evidence type="ECO:0000256" key="6">
    <source>
        <dbReference type="ARBA" id="ARBA00022989"/>
    </source>
</evidence>
<evidence type="ECO:0000256" key="4">
    <source>
        <dbReference type="ARBA" id="ARBA00022729"/>
    </source>
</evidence>
<reference evidence="13" key="1">
    <citation type="submission" date="2021-02" db="EMBL/GenBank/DDBJ databases">
        <authorList>
            <person name="Dougan E. K."/>
            <person name="Rhodes N."/>
            <person name="Thang M."/>
            <person name="Chan C."/>
        </authorList>
    </citation>
    <scope>NUCLEOTIDE SEQUENCE</scope>
</reference>
<organism evidence="13 14">
    <name type="scientific">Symbiodinium necroappetens</name>
    <dbReference type="NCBI Taxonomy" id="1628268"/>
    <lineage>
        <taxon>Eukaryota</taxon>
        <taxon>Sar</taxon>
        <taxon>Alveolata</taxon>
        <taxon>Dinophyceae</taxon>
        <taxon>Suessiales</taxon>
        <taxon>Symbiodiniaceae</taxon>
        <taxon>Symbiodinium</taxon>
    </lineage>
</organism>
<name>A0A812Y3R7_9DINO</name>
<feature type="region of interest" description="Disordered" evidence="10">
    <location>
        <begin position="24"/>
        <end position="91"/>
    </location>
</feature>
<evidence type="ECO:0000256" key="11">
    <source>
        <dbReference type="SAM" id="Phobius"/>
    </source>
</evidence>
<dbReference type="OrthoDB" id="676979at2759"/>
<evidence type="ECO:0000256" key="8">
    <source>
        <dbReference type="ARBA" id="ARBA00023180"/>
    </source>
</evidence>
<keyword evidence="9" id="KW-0863">Zinc-finger</keyword>
<dbReference type="InterPro" id="IPR007527">
    <property type="entry name" value="Znf_SWIM"/>
</dbReference>
<feature type="transmembrane region" description="Helical" evidence="11">
    <location>
        <begin position="1380"/>
        <end position="1408"/>
    </location>
</feature>
<keyword evidence="9" id="KW-0479">Metal-binding</keyword>
<comment type="subcellular location">
    <subcellularLocation>
        <location evidence="1">Membrane</location>
        <topology evidence="1">Single-pass membrane protein</topology>
    </subcellularLocation>
</comment>
<feature type="domain" description="SWIM-type" evidence="12">
    <location>
        <begin position="148"/>
        <end position="177"/>
    </location>
</feature>
<dbReference type="Proteomes" id="UP000601435">
    <property type="component" value="Unassembled WGS sequence"/>
</dbReference>
<keyword evidence="4" id="KW-0732">Signal</keyword>
<feature type="transmembrane region" description="Helical" evidence="11">
    <location>
        <begin position="1036"/>
        <end position="1057"/>
    </location>
</feature>
<accession>A0A812Y3R7</accession>
<keyword evidence="5" id="KW-0677">Repeat</keyword>
<keyword evidence="8" id="KW-0325">Glycoprotein</keyword>
<gene>
    <name evidence="13" type="ORF">SNEC2469_LOCUS22043</name>
</gene>
<feature type="transmembrane region" description="Helical" evidence="11">
    <location>
        <begin position="1120"/>
        <end position="1143"/>
    </location>
</feature>
<feature type="compositionally biased region" description="Basic and acidic residues" evidence="10">
    <location>
        <begin position="34"/>
        <end position="54"/>
    </location>
</feature>
<feature type="transmembrane region" description="Helical" evidence="11">
    <location>
        <begin position="1078"/>
        <end position="1100"/>
    </location>
</feature>
<keyword evidence="9" id="KW-0862">Zinc</keyword>
<evidence type="ECO:0000313" key="13">
    <source>
        <dbReference type="EMBL" id="CAE7758475.1"/>
    </source>
</evidence>
<evidence type="ECO:0000313" key="14">
    <source>
        <dbReference type="Proteomes" id="UP000601435"/>
    </source>
</evidence>
<dbReference type="InterPro" id="IPR055414">
    <property type="entry name" value="LRR_R13L4/SHOC2-like"/>
</dbReference>
<dbReference type="SMART" id="SM00369">
    <property type="entry name" value="LRR_TYP"/>
    <property type="match status" value="9"/>
</dbReference>
<feature type="transmembrane region" description="Helical" evidence="11">
    <location>
        <begin position="1245"/>
        <end position="1262"/>
    </location>
</feature>
<dbReference type="GO" id="GO:0009791">
    <property type="term" value="P:post-embryonic development"/>
    <property type="evidence" value="ECO:0007669"/>
    <property type="project" value="UniProtKB-ARBA"/>
</dbReference>
<evidence type="ECO:0000256" key="3">
    <source>
        <dbReference type="ARBA" id="ARBA00022692"/>
    </source>
</evidence>
<keyword evidence="3 11" id="KW-0812">Transmembrane</keyword>
<feature type="transmembrane region" description="Helical" evidence="11">
    <location>
        <begin position="1357"/>
        <end position="1374"/>
    </location>
</feature>
<dbReference type="PANTHER" id="PTHR48060:SF24">
    <property type="entry name" value="NON-SPECIFIC SERINE_THREONINE PROTEIN KINASE"/>
    <property type="match status" value="1"/>
</dbReference>
<evidence type="ECO:0000256" key="9">
    <source>
        <dbReference type="PROSITE-ProRule" id="PRU00325"/>
    </source>
</evidence>
<evidence type="ECO:0000256" key="1">
    <source>
        <dbReference type="ARBA" id="ARBA00004167"/>
    </source>
</evidence>
<feature type="transmembrane region" description="Helical" evidence="11">
    <location>
        <begin position="994"/>
        <end position="1016"/>
    </location>
</feature>
<dbReference type="InterPro" id="IPR053211">
    <property type="entry name" value="DNA_repair-toleration"/>
</dbReference>